<dbReference type="InterPro" id="IPR013043">
    <property type="entry name" value="DUF1595"/>
</dbReference>
<feature type="domain" description="DUF1587" evidence="2">
    <location>
        <begin position="89"/>
        <end position="152"/>
    </location>
</feature>
<comment type="caution">
    <text evidence="7">The sequence shown here is derived from an EMBL/GenBank/DDBJ whole genome shotgun (WGS) entry which is preliminary data.</text>
</comment>
<dbReference type="Pfam" id="PF07631">
    <property type="entry name" value="PSD4"/>
    <property type="match status" value="1"/>
</dbReference>
<feature type="domain" description="DUF1592" evidence="4">
    <location>
        <begin position="390"/>
        <end position="517"/>
    </location>
</feature>
<dbReference type="Pfam" id="PF16841">
    <property type="entry name" value="CBM60"/>
    <property type="match status" value="1"/>
</dbReference>
<dbReference type="Pfam" id="PF07637">
    <property type="entry name" value="PSD5"/>
    <property type="match status" value="1"/>
</dbReference>
<dbReference type="AlphaFoldDB" id="A0A5C6EUC9"/>
<feature type="domain" description="Carbohydrate binding module xylan-binding" evidence="6">
    <location>
        <begin position="204"/>
        <end position="284"/>
    </location>
</feature>
<evidence type="ECO:0000259" key="2">
    <source>
        <dbReference type="Pfam" id="PF07626"/>
    </source>
</evidence>
<dbReference type="Pfam" id="PF07626">
    <property type="entry name" value="PSD3"/>
    <property type="match status" value="1"/>
</dbReference>
<reference evidence="7 8" key="1">
    <citation type="submission" date="2019-02" db="EMBL/GenBank/DDBJ databases">
        <title>Deep-cultivation of Planctomycetes and their phenomic and genomic characterization uncovers novel biology.</title>
        <authorList>
            <person name="Wiegand S."/>
            <person name="Jogler M."/>
            <person name="Boedeker C."/>
            <person name="Pinto D."/>
            <person name="Vollmers J."/>
            <person name="Rivas-Marin E."/>
            <person name="Kohn T."/>
            <person name="Peeters S.H."/>
            <person name="Heuer A."/>
            <person name="Rast P."/>
            <person name="Oberbeckmann S."/>
            <person name="Bunk B."/>
            <person name="Jeske O."/>
            <person name="Meyerdierks A."/>
            <person name="Storesund J.E."/>
            <person name="Kallscheuer N."/>
            <person name="Luecker S."/>
            <person name="Lage O.M."/>
            <person name="Pohl T."/>
            <person name="Merkel B.J."/>
            <person name="Hornburger P."/>
            <person name="Mueller R.-W."/>
            <person name="Bruemmer F."/>
            <person name="Labrenz M."/>
            <person name="Spormann A.M."/>
            <person name="Op Den Camp H."/>
            <person name="Overmann J."/>
            <person name="Amann R."/>
            <person name="Jetten M.S.M."/>
            <person name="Mascher T."/>
            <person name="Medema M.H."/>
            <person name="Devos D.P."/>
            <person name="Kaster A.-K."/>
            <person name="Ovreas L."/>
            <person name="Rohde M."/>
            <person name="Galperin M.Y."/>
            <person name="Jogler C."/>
        </authorList>
    </citation>
    <scope>NUCLEOTIDE SEQUENCE [LARGE SCALE GENOMIC DNA]</scope>
    <source>
        <strain evidence="7 8">Poly59</strain>
    </source>
</reference>
<organism evidence="7 8">
    <name type="scientific">Rubripirellula reticaptiva</name>
    <dbReference type="NCBI Taxonomy" id="2528013"/>
    <lineage>
        <taxon>Bacteria</taxon>
        <taxon>Pseudomonadati</taxon>
        <taxon>Planctomycetota</taxon>
        <taxon>Planctomycetia</taxon>
        <taxon>Pirellulales</taxon>
        <taxon>Pirellulaceae</taxon>
        <taxon>Rubripirellula</taxon>
    </lineage>
</organism>
<proteinExistence type="predicted"/>
<dbReference type="Proteomes" id="UP000317977">
    <property type="component" value="Unassembled WGS sequence"/>
</dbReference>
<dbReference type="InterPro" id="IPR013042">
    <property type="entry name" value="DUF1592"/>
</dbReference>
<keyword evidence="8" id="KW-1185">Reference proteome</keyword>
<dbReference type="InterPro" id="IPR011478">
    <property type="entry name" value="DUF1585"/>
</dbReference>
<evidence type="ECO:0000259" key="4">
    <source>
        <dbReference type="Pfam" id="PF07631"/>
    </source>
</evidence>
<feature type="domain" description="DUF1595" evidence="5">
    <location>
        <begin position="318"/>
        <end position="376"/>
    </location>
</feature>
<dbReference type="EMBL" id="SJPX01000003">
    <property type="protein sequence ID" value="TWU51216.1"/>
    <property type="molecule type" value="Genomic_DNA"/>
</dbReference>
<dbReference type="OrthoDB" id="175242at2"/>
<accession>A0A5C6EUC9</accession>
<evidence type="ECO:0000313" key="8">
    <source>
        <dbReference type="Proteomes" id="UP000317977"/>
    </source>
</evidence>
<dbReference type="InterPro" id="IPR013039">
    <property type="entry name" value="DUF1588"/>
</dbReference>
<dbReference type="Pfam" id="PF07627">
    <property type="entry name" value="PSCyt3"/>
    <property type="match status" value="1"/>
</dbReference>
<dbReference type="InterPro" id="IPR013036">
    <property type="entry name" value="DUF1587"/>
</dbReference>
<evidence type="ECO:0000313" key="7">
    <source>
        <dbReference type="EMBL" id="TWU51216.1"/>
    </source>
</evidence>
<evidence type="ECO:0000259" key="6">
    <source>
        <dbReference type="Pfam" id="PF16841"/>
    </source>
</evidence>
<protein>
    <recommendedName>
        <fullName evidence="9">Planctomycete cytochrome C</fullName>
    </recommendedName>
</protein>
<feature type="domain" description="DUF1588" evidence="3">
    <location>
        <begin position="535"/>
        <end position="631"/>
    </location>
</feature>
<evidence type="ECO:0000259" key="1">
    <source>
        <dbReference type="Pfam" id="PF07624"/>
    </source>
</evidence>
<evidence type="ECO:0008006" key="9">
    <source>
        <dbReference type="Google" id="ProtNLM"/>
    </source>
</evidence>
<sequence>MPLVRTYCLDCHDEGSELSLADDQSAADLAANRGVWMRALSQVRLGSMPPEDADPMDAATRSRMETLIDDLATAVDCVQNPNAGKVALRRLNRAEYRNTIRDLTDVDYTLADGFPGDDVGYGFDNIGDVLSLPPVLIERYMDAAETIAGQAIYTPPPGEIYEVEKSPSALIGAEKQGGGGDRVVIASNGTVSLQSDLPFGGNYTLTITASGDQGGPDPCKMKVECGRTEKIIDVPNSDAKDFDVSMRVGRGKRMFDISFINDYFKDGEDRNLHIHHVRLRGEERREMFIDPDKLPASHKRIVYVTPDDNVSADQASAAVLGRVASRAFRRPATKDEVSRLVQLAAQVRSDGGNYEEGLQVALQAILVSPHFLFKVEQYRQPDASGKMPPISDYELATRISYFLWSSMPDDELLLMAHRGQIRDRQKLMVKIARMMKDPRSNRFVENFAGQWLQLRNLDTVDPDTRLFRTFDDDVRELMRRETLTFFAGVMRGNLPVPTLLDADFTYLNEPLAKFYGIHGVKGDEFRRVSLAGTPRGGLLTHASILTVTSNPTRTSPVKRGKWILDNLLNMPPPPAPPNIPELEKSRLVGTLRERMEQHRSNPACAACHNMMDPLGFAMENFDAVGQWRTRDGRDEINASGKLPDGTEFNGVGDLRNLLSTQRREQFVRCVAEKMLIYALGRGTEYYDKCAIDKIMDDISRRDYKFAYLLVAIIESEPFQKQGHRE</sequence>
<dbReference type="InterPro" id="IPR031768">
    <property type="entry name" value="CBM60_xylan-bd"/>
</dbReference>
<feature type="domain" description="DUF1585" evidence="1">
    <location>
        <begin position="644"/>
        <end position="718"/>
    </location>
</feature>
<gene>
    <name evidence="7" type="ORF">Poly59_28070</name>
</gene>
<evidence type="ECO:0000259" key="5">
    <source>
        <dbReference type="Pfam" id="PF07637"/>
    </source>
</evidence>
<dbReference type="Pfam" id="PF07624">
    <property type="entry name" value="PSD2"/>
    <property type="match status" value="1"/>
</dbReference>
<name>A0A5C6EUC9_9BACT</name>
<evidence type="ECO:0000259" key="3">
    <source>
        <dbReference type="Pfam" id="PF07627"/>
    </source>
</evidence>